<dbReference type="Proteomes" id="UP000077852">
    <property type="component" value="Unassembled WGS sequence"/>
</dbReference>
<reference evidence="1 2" key="1">
    <citation type="submission" date="2016-03" db="EMBL/GenBank/DDBJ databases">
        <title>Genome sequence of Variovorax paradoxus KB5.</title>
        <authorList>
            <person name="Jeong H."/>
            <person name="Hong C.E."/>
            <person name="Jo S.H."/>
            <person name="Park J.M."/>
        </authorList>
    </citation>
    <scope>NUCLEOTIDE SEQUENCE [LARGE SCALE GENOMIC DNA]</scope>
    <source>
        <strain evidence="1 2">KB5</strain>
    </source>
</reference>
<comment type="caution">
    <text evidence="1">The sequence shown here is derived from an EMBL/GenBank/DDBJ whole genome shotgun (WGS) entry which is preliminary data.</text>
</comment>
<accession>A0AA91DNY5</accession>
<organism evidence="1 2">
    <name type="scientific">Variovorax paradoxus</name>
    <dbReference type="NCBI Taxonomy" id="34073"/>
    <lineage>
        <taxon>Bacteria</taxon>
        <taxon>Pseudomonadati</taxon>
        <taxon>Pseudomonadota</taxon>
        <taxon>Betaproteobacteria</taxon>
        <taxon>Burkholderiales</taxon>
        <taxon>Comamonadaceae</taxon>
        <taxon>Variovorax</taxon>
    </lineage>
</organism>
<dbReference type="AlphaFoldDB" id="A0AA91DNY5"/>
<evidence type="ECO:0000313" key="2">
    <source>
        <dbReference type="Proteomes" id="UP000077852"/>
    </source>
</evidence>
<name>A0AA91DNY5_VARPD</name>
<evidence type="ECO:0008006" key="3">
    <source>
        <dbReference type="Google" id="ProtNLM"/>
    </source>
</evidence>
<evidence type="ECO:0000313" key="1">
    <source>
        <dbReference type="EMBL" id="OAK62315.1"/>
    </source>
</evidence>
<gene>
    <name evidence="1" type="ORF">A3K87_01855</name>
</gene>
<sequence length="196" mass="20102">MALVEALAALLIFSFGLLGIAGLMAAATRYQTGNEARLNVSAVIDDLSERIRINVPGANGYSGLVGGVAASGSGYQLTDDYSTQAADAVTVPSKNCLTAVCTPAELAAYDLAAWKNILRTAFPGGAGYITGNISSGFVVSVMWFDKSATDKAGDAIEPAVCTDEADDRQTASARFCCPEGASAPAGVRCYTTSVLP</sequence>
<dbReference type="EMBL" id="LVHG01000051">
    <property type="protein sequence ID" value="OAK62315.1"/>
    <property type="molecule type" value="Genomic_DNA"/>
</dbReference>
<protein>
    <recommendedName>
        <fullName evidence="3">Type IV pilus modification protein PilV</fullName>
    </recommendedName>
</protein>
<proteinExistence type="predicted"/>